<reference evidence="2 3" key="1">
    <citation type="journal article" date="2013" name="PLoS Genet.">
        <title>Distinctive expansion of potential virulence genes in the genome of the oomycete fish pathogen Saprolegnia parasitica.</title>
        <authorList>
            <person name="Jiang R.H."/>
            <person name="de Bruijn I."/>
            <person name="Haas B.J."/>
            <person name="Belmonte R."/>
            <person name="Lobach L."/>
            <person name="Christie J."/>
            <person name="van den Ackerveken G."/>
            <person name="Bottin A."/>
            <person name="Bulone V."/>
            <person name="Diaz-Moreno S.M."/>
            <person name="Dumas B."/>
            <person name="Fan L."/>
            <person name="Gaulin E."/>
            <person name="Govers F."/>
            <person name="Grenville-Briggs L.J."/>
            <person name="Horner N.R."/>
            <person name="Levin J.Z."/>
            <person name="Mammella M."/>
            <person name="Meijer H.J."/>
            <person name="Morris P."/>
            <person name="Nusbaum C."/>
            <person name="Oome S."/>
            <person name="Phillips A.J."/>
            <person name="van Rooyen D."/>
            <person name="Rzeszutek E."/>
            <person name="Saraiva M."/>
            <person name="Secombes C.J."/>
            <person name="Seidl M.F."/>
            <person name="Snel B."/>
            <person name="Stassen J.H."/>
            <person name="Sykes S."/>
            <person name="Tripathy S."/>
            <person name="van den Berg H."/>
            <person name="Vega-Arreguin J.C."/>
            <person name="Wawra S."/>
            <person name="Young S.K."/>
            <person name="Zeng Q."/>
            <person name="Dieguez-Uribeondo J."/>
            <person name="Russ C."/>
            <person name="Tyler B.M."/>
            <person name="van West P."/>
        </authorList>
    </citation>
    <scope>NUCLEOTIDE SEQUENCE [LARGE SCALE GENOMIC DNA]</scope>
    <source>
        <strain evidence="2 3">CBS 223.65</strain>
    </source>
</reference>
<evidence type="ECO:0000313" key="2">
    <source>
        <dbReference type="EMBL" id="KDO30712.1"/>
    </source>
</evidence>
<dbReference type="GO" id="GO:0005813">
    <property type="term" value="C:centrosome"/>
    <property type="evidence" value="ECO:0007669"/>
    <property type="project" value="UniProtKB-SubCell"/>
</dbReference>
<dbReference type="OrthoDB" id="168490at2759"/>
<protein>
    <submittedName>
        <fullName evidence="2">Uncharacterized protein</fullName>
    </submittedName>
</protein>
<name>A0A067CVB4_SAPPC</name>
<dbReference type="RefSeq" id="XP_012198624.1">
    <property type="nucleotide sequence ID" value="XM_012343234.1"/>
</dbReference>
<feature type="compositionally biased region" description="Low complexity" evidence="1">
    <location>
        <begin position="21"/>
        <end position="35"/>
    </location>
</feature>
<dbReference type="Proteomes" id="UP000030745">
    <property type="component" value="Unassembled WGS sequence"/>
</dbReference>
<dbReference type="EMBL" id="KK583200">
    <property type="protein sequence ID" value="KDO30712.1"/>
    <property type="molecule type" value="Genomic_DNA"/>
</dbReference>
<dbReference type="VEuPathDB" id="FungiDB:SPRG_19667"/>
<feature type="compositionally biased region" description="Basic and acidic residues" evidence="1">
    <location>
        <begin position="81"/>
        <end position="92"/>
    </location>
</feature>
<evidence type="ECO:0000313" key="3">
    <source>
        <dbReference type="Proteomes" id="UP000030745"/>
    </source>
</evidence>
<dbReference type="AlphaFoldDB" id="A0A067CVB4"/>
<dbReference type="OMA" id="PNPSMPM"/>
<gene>
    <name evidence="2" type="ORF">SPRG_19667</name>
</gene>
<feature type="region of interest" description="Disordered" evidence="1">
    <location>
        <begin position="21"/>
        <end position="110"/>
    </location>
</feature>
<proteinExistence type="predicted"/>
<dbReference type="STRING" id="695850.A0A067CVB4"/>
<dbReference type="GeneID" id="24140974"/>
<sequence length="172" mass="19694">MPNPSMPMHIPPPPVAIDFLSASSFSSSSNSSRRPSLQEDNASSIADQLRLRNPQLFERMQRRKETVQYQAPPVPASARSLAERRAKAEADRVAQSTATSSHPMLERLSHGERARVPLNEMKSRSRRLYEKLPEVVERKRQQDILTQRLKRLQKLRQDEKARRGVARSNSRC</sequence>
<accession>A0A067CVB4</accession>
<dbReference type="KEGG" id="spar:SPRG_19667"/>
<evidence type="ECO:0000256" key="1">
    <source>
        <dbReference type="SAM" id="MobiDB-lite"/>
    </source>
</evidence>
<keyword evidence="3" id="KW-1185">Reference proteome</keyword>
<organism evidence="2 3">
    <name type="scientific">Saprolegnia parasitica (strain CBS 223.65)</name>
    <dbReference type="NCBI Taxonomy" id="695850"/>
    <lineage>
        <taxon>Eukaryota</taxon>
        <taxon>Sar</taxon>
        <taxon>Stramenopiles</taxon>
        <taxon>Oomycota</taxon>
        <taxon>Saprolegniomycetes</taxon>
        <taxon>Saprolegniales</taxon>
        <taxon>Saprolegniaceae</taxon>
        <taxon>Saprolegnia</taxon>
    </lineage>
</organism>